<dbReference type="InterPro" id="IPR039840">
    <property type="entry name" value="NAA80"/>
</dbReference>
<name>A0AAV2SAX7_MEGNR</name>
<dbReference type="SUPFAM" id="SSF55729">
    <property type="entry name" value="Acyl-CoA N-acyltransferases (Nat)"/>
    <property type="match status" value="1"/>
</dbReference>
<dbReference type="GO" id="GO:0008080">
    <property type="term" value="F:N-acetyltransferase activity"/>
    <property type="evidence" value="ECO:0007669"/>
    <property type="project" value="InterPro"/>
</dbReference>
<evidence type="ECO:0000259" key="1">
    <source>
        <dbReference type="PROSITE" id="PS51186"/>
    </source>
</evidence>
<dbReference type="PANTHER" id="PTHR13538:SF4">
    <property type="entry name" value="N-ALPHA-ACETYLTRANSFERASE 80"/>
    <property type="match status" value="1"/>
</dbReference>
<reference evidence="2 3" key="1">
    <citation type="submission" date="2024-05" db="EMBL/GenBank/DDBJ databases">
        <authorList>
            <person name="Wallberg A."/>
        </authorList>
    </citation>
    <scope>NUCLEOTIDE SEQUENCE [LARGE SCALE GENOMIC DNA]</scope>
</reference>
<dbReference type="PANTHER" id="PTHR13538">
    <property type="entry name" value="N-ACETYLTRANSFERASE 6"/>
    <property type="match status" value="1"/>
</dbReference>
<keyword evidence="3" id="KW-1185">Reference proteome</keyword>
<dbReference type="InterPro" id="IPR000182">
    <property type="entry name" value="GNAT_dom"/>
</dbReference>
<dbReference type="InterPro" id="IPR016181">
    <property type="entry name" value="Acyl_CoA_acyltransferase"/>
</dbReference>
<evidence type="ECO:0000313" key="2">
    <source>
        <dbReference type="EMBL" id="CAL4180263.1"/>
    </source>
</evidence>
<evidence type="ECO:0000313" key="3">
    <source>
        <dbReference type="Proteomes" id="UP001497623"/>
    </source>
</evidence>
<comment type="caution">
    <text evidence="2">The sequence shown here is derived from an EMBL/GenBank/DDBJ whole genome shotgun (WGS) entry which is preliminary data.</text>
</comment>
<dbReference type="CDD" id="cd04301">
    <property type="entry name" value="NAT_SF"/>
    <property type="match status" value="1"/>
</dbReference>
<dbReference type="EMBL" id="CAXKWB010058077">
    <property type="protein sequence ID" value="CAL4180263.1"/>
    <property type="molecule type" value="Genomic_DNA"/>
</dbReference>
<dbReference type="Proteomes" id="UP001497623">
    <property type="component" value="Unassembled WGS sequence"/>
</dbReference>
<sequence length="183" mass="21278">MSDSTEITYSTSLGESESGEDIQLVPLHRHNQYTEDCLDMLTAHWKMKRETELLKLQDSVDDFPTSLVLLKYSGDGRINVIGYSRLKTIPFKEQAIWIEKVIINTQHRGKGYGNILMDRTEEYAHKRNFKSAYLSTGFQHNFYTKLGYVLCPSNDPIQAWRTTAPMYQKNWLYPLKQQSSLDD</sequence>
<dbReference type="GO" id="GO:0005737">
    <property type="term" value="C:cytoplasm"/>
    <property type="evidence" value="ECO:0007669"/>
    <property type="project" value="TreeGrafter"/>
</dbReference>
<dbReference type="AlphaFoldDB" id="A0AAV2SAX7"/>
<protein>
    <recommendedName>
        <fullName evidence="1">N-acetyltransferase domain-containing protein</fullName>
    </recommendedName>
</protein>
<accession>A0AAV2SAX7</accession>
<dbReference type="Gene3D" id="3.40.630.30">
    <property type="match status" value="1"/>
</dbReference>
<proteinExistence type="predicted"/>
<organism evidence="2 3">
    <name type="scientific">Meganyctiphanes norvegica</name>
    <name type="common">Northern krill</name>
    <name type="synonym">Thysanopoda norvegica</name>
    <dbReference type="NCBI Taxonomy" id="48144"/>
    <lineage>
        <taxon>Eukaryota</taxon>
        <taxon>Metazoa</taxon>
        <taxon>Ecdysozoa</taxon>
        <taxon>Arthropoda</taxon>
        <taxon>Crustacea</taxon>
        <taxon>Multicrustacea</taxon>
        <taxon>Malacostraca</taxon>
        <taxon>Eumalacostraca</taxon>
        <taxon>Eucarida</taxon>
        <taxon>Euphausiacea</taxon>
        <taxon>Euphausiidae</taxon>
        <taxon>Meganyctiphanes</taxon>
    </lineage>
</organism>
<dbReference type="Pfam" id="PF00583">
    <property type="entry name" value="Acetyltransf_1"/>
    <property type="match status" value="1"/>
</dbReference>
<dbReference type="GO" id="GO:1905502">
    <property type="term" value="F:acetyl-CoA binding"/>
    <property type="evidence" value="ECO:0007669"/>
    <property type="project" value="TreeGrafter"/>
</dbReference>
<dbReference type="PROSITE" id="PS51186">
    <property type="entry name" value="GNAT"/>
    <property type="match status" value="1"/>
</dbReference>
<feature type="domain" description="N-acetyltransferase" evidence="1">
    <location>
        <begin position="22"/>
        <end position="167"/>
    </location>
</feature>
<gene>
    <name evidence="2" type="ORF">MNOR_LOCUS35289</name>
</gene>